<dbReference type="InterPro" id="IPR029058">
    <property type="entry name" value="AB_hydrolase_fold"/>
</dbReference>
<comment type="similarity">
    <text evidence="1">Belongs to the type-B carboxylesterase/lipase family.</text>
</comment>
<dbReference type="PANTHER" id="PTHR43903">
    <property type="entry name" value="NEUROLIGIN"/>
    <property type="match status" value="1"/>
</dbReference>
<dbReference type="InterPro" id="IPR051093">
    <property type="entry name" value="Neuroligin/BSAL"/>
</dbReference>
<protein>
    <submittedName>
        <fullName evidence="4">Putative integument esterase</fullName>
    </submittedName>
</protein>
<dbReference type="Gene3D" id="3.40.50.1820">
    <property type="entry name" value="alpha/beta hydrolase"/>
    <property type="match status" value="1"/>
</dbReference>
<evidence type="ECO:0000256" key="2">
    <source>
        <dbReference type="ARBA" id="ARBA00023180"/>
    </source>
</evidence>
<evidence type="ECO:0000313" key="4">
    <source>
        <dbReference type="EMBL" id="AIY68324.1"/>
    </source>
</evidence>
<evidence type="ECO:0000256" key="1">
    <source>
        <dbReference type="ARBA" id="ARBA00005964"/>
    </source>
</evidence>
<proteinExistence type="evidence at transcript level"/>
<sequence length="295" mass="34426">KIVKCLKKVPAEQLAESLLGFLEFGTNPMMIWGPVIEGDFGQLKFLTEHPIRLITKGNFMKVPYIAGQTKDEVGFKAFEIVDNATLTQELNDNFENVAPIIFTYERNSRQSRNVTKAIKRFYFHDRPVDKSQVNNLAEAFTDTLVTFQVNRGAKLVARYGDKPVYYYCFKFQGRYSYFYLPGTNNTIPWGVVHGDDLSYLFYDSINFPLFKKNSPKPEVDMIDKLTTIFANFARTGNPIPHVNEKLDEVKWERFTLESQKYLDIGNKLTIKEKLYEKRIEFWENLYPLRLYTGHK</sequence>
<evidence type="ECO:0000259" key="3">
    <source>
        <dbReference type="Pfam" id="PF00135"/>
    </source>
</evidence>
<dbReference type="SUPFAM" id="SSF53474">
    <property type="entry name" value="alpha/beta-Hydrolases"/>
    <property type="match status" value="1"/>
</dbReference>
<reference evidence="4" key="1">
    <citation type="submission" date="2014-07" db="EMBL/GenBank/DDBJ databases">
        <title>Identification of esterase genes and their expression profiles in several pesticides treated Colorado potato beetle, Leptinotarsa decemlineata.</title>
        <authorList>
            <person name="Lv F."/>
            <person name="Fu K."/>
        </authorList>
    </citation>
    <scope>NUCLEOTIDE SEQUENCE</scope>
</reference>
<feature type="domain" description="Carboxylesterase type B" evidence="3">
    <location>
        <begin position="2"/>
        <end position="282"/>
    </location>
</feature>
<accession>A0A0A7ENJ9</accession>
<feature type="non-terminal residue" evidence="4">
    <location>
        <position position="1"/>
    </location>
</feature>
<dbReference type="AlphaFoldDB" id="A0A0A7ENJ9"/>
<dbReference type="EMBL" id="KM220533">
    <property type="protein sequence ID" value="AIY68324.1"/>
    <property type="molecule type" value="mRNA"/>
</dbReference>
<dbReference type="OrthoDB" id="19653at2759"/>
<name>A0A0A7ENJ9_LEPDE</name>
<keyword evidence="2" id="KW-0325">Glycoprotein</keyword>
<dbReference type="InterPro" id="IPR002018">
    <property type="entry name" value="CarbesteraseB"/>
</dbReference>
<organism evidence="4">
    <name type="scientific">Leptinotarsa decemlineata</name>
    <name type="common">Colorado potato beetle</name>
    <name type="synonym">Doryphora decemlineata</name>
    <dbReference type="NCBI Taxonomy" id="7539"/>
    <lineage>
        <taxon>Eukaryota</taxon>
        <taxon>Metazoa</taxon>
        <taxon>Ecdysozoa</taxon>
        <taxon>Arthropoda</taxon>
        <taxon>Hexapoda</taxon>
        <taxon>Insecta</taxon>
        <taxon>Pterygota</taxon>
        <taxon>Neoptera</taxon>
        <taxon>Endopterygota</taxon>
        <taxon>Coleoptera</taxon>
        <taxon>Polyphaga</taxon>
        <taxon>Cucujiformia</taxon>
        <taxon>Chrysomeloidea</taxon>
        <taxon>Chrysomelidae</taxon>
        <taxon>Chrysomelinae</taxon>
        <taxon>Doryphorini</taxon>
        <taxon>Leptinotarsa</taxon>
    </lineage>
</organism>
<dbReference type="Pfam" id="PF00135">
    <property type="entry name" value="COesterase"/>
    <property type="match status" value="1"/>
</dbReference>